<evidence type="ECO:0000256" key="2">
    <source>
        <dbReference type="ARBA" id="ARBA00022771"/>
    </source>
</evidence>
<name>A0A7N0UDU4_KALFE</name>
<feature type="compositionally biased region" description="Basic and acidic residues" evidence="5">
    <location>
        <begin position="155"/>
        <end position="190"/>
    </location>
</feature>
<dbReference type="InterPro" id="IPR013083">
    <property type="entry name" value="Znf_RING/FYVE/PHD"/>
</dbReference>
<accession>A0A7N0UDU4</accession>
<dbReference type="AlphaFoldDB" id="A0A7N0UDU4"/>
<dbReference type="InterPro" id="IPR044807">
    <property type="entry name" value="DRIP1-like"/>
</dbReference>
<feature type="region of interest" description="Disordered" evidence="5">
    <location>
        <begin position="225"/>
        <end position="298"/>
    </location>
</feature>
<feature type="region of interest" description="Disordered" evidence="5">
    <location>
        <begin position="96"/>
        <end position="209"/>
    </location>
</feature>
<keyword evidence="8" id="KW-1185">Reference proteome</keyword>
<dbReference type="Proteomes" id="UP000594263">
    <property type="component" value="Unplaced"/>
</dbReference>
<sequence>MAYQSVNVEREKLAACMRCGICNRLLRDATTVSECMHHFCRKCIYKNITVEEVDTCPVCGVSLGADPLEKLRPDHSLRELRNKIFRSKILEARPTYVEPEPEPLSASYSRRKERSLSSLGANAPKQRSEPVASGKRLKPLTRRSSYLQSSSYLEKSNKKKDSNLEELRQNSSSSEEKQKSSEENSDDERRHTNKSKCKPDNKVKPAHSVDDIWNPLNYLVEVANKTKPENGETPNKNDDELPVRKSRMKDCSPKTDIDEDFQLTNPKKSRRAQSKKTPEIPVRIIPSTSFSENSSNKDKRNGPIWFQLLASESQGPDVLLPQIPASYLRIKNGSMTVSSVRKYLMKKLNIGNEDEIEITCMGQLLSPTMLLTDVVATWLQATAAPEKITVTVGSSAKDLLMVLTYSRRAQAAIPAPSPAPAPPTSHLSFLHL</sequence>
<proteinExistence type="predicted"/>
<evidence type="ECO:0000256" key="5">
    <source>
        <dbReference type="SAM" id="MobiDB-lite"/>
    </source>
</evidence>
<dbReference type="SUPFAM" id="SSF57850">
    <property type="entry name" value="RING/U-box"/>
    <property type="match status" value="1"/>
</dbReference>
<dbReference type="InterPro" id="IPR017907">
    <property type="entry name" value="Znf_RING_CS"/>
</dbReference>
<feature type="compositionally biased region" description="Basic and acidic residues" evidence="5">
    <location>
        <begin position="197"/>
        <end position="209"/>
    </location>
</feature>
<feature type="compositionally biased region" description="Basic and acidic residues" evidence="5">
    <location>
        <begin position="225"/>
        <end position="256"/>
    </location>
</feature>
<evidence type="ECO:0000313" key="8">
    <source>
        <dbReference type="Proteomes" id="UP000594263"/>
    </source>
</evidence>
<dbReference type="SMART" id="SM00184">
    <property type="entry name" value="RING"/>
    <property type="match status" value="1"/>
</dbReference>
<evidence type="ECO:0000256" key="4">
    <source>
        <dbReference type="PROSITE-ProRule" id="PRU00175"/>
    </source>
</evidence>
<keyword evidence="1" id="KW-0479">Metal-binding</keyword>
<feature type="compositionally biased region" description="Low complexity" evidence="5">
    <location>
        <begin position="142"/>
        <end position="153"/>
    </location>
</feature>
<dbReference type="Pfam" id="PF13923">
    <property type="entry name" value="zf-C3HC4_2"/>
    <property type="match status" value="1"/>
</dbReference>
<dbReference type="EnsemblPlants" id="Kaladp0061s0106.1.v1.1">
    <property type="protein sequence ID" value="Kaladp0061s0106.1.v1.1"/>
    <property type="gene ID" value="Kaladp0061s0106.v1.1"/>
</dbReference>
<dbReference type="OMA" id="SAKEYMM"/>
<protein>
    <recommendedName>
        <fullName evidence="6">RING-type domain-containing protein</fullName>
    </recommendedName>
</protein>
<dbReference type="PROSITE" id="PS50089">
    <property type="entry name" value="ZF_RING_2"/>
    <property type="match status" value="1"/>
</dbReference>
<dbReference type="GO" id="GO:0008270">
    <property type="term" value="F:zinc ion binding"/>
    <property type="evidence" value="ECO:0007669"/>
    <property type="project" value="UniProtKB-KW"/>
</dbReference>
<evidence type="ECO:0000256" key="3">
    <source>
        <dbReference type="ARBA" id="ARBA00022833"/>
    </source>
</evidence>
<evidence type="ECO:0000259" key="6">
    <source>
        <dbReference type="PROSITE" id="PS50089"/>
    </source>
</evidence>
<keyword evidence="3" id="KW-0862">Zinc</keyword>
<reference evidence="7" key="1">
    <citation type="submission" date="2021-01" db="UniProtKB">
        <authorList>
            <consortium name="EnsemblPlants"/>
        </authorList>
    </citation>
    <scope>IDENTIFICATION</scope>
</reference>
<organism evidence="7 8">
    <name type="scientific">Kalanchoe fedtschenkoi</name>
    <name type="common">Lavender scallops</name>
    <name type="synonym">South American air plant</name>
    <dbReference type="NCBI Taxonomy" id="63787"/>
    <lineage>
        <taxon>Eukaryota</taxon>
        <taxon>Viridiplantae</taxon>
        <taxon>Streptophyta</taxon>
        <taxon>Embryophyta</taxon>
        <taxon>Tracheophyta</taxon>
        <taxon>Spermatophyta</taxon>
        <taxon>Magnoliopsida</taxon>
        <taxon>eudicotyledons</taxon>
        <taxon>Gunneridae</taxon>
        <taxon>Pentapetalae</taxon>
        <taxon>Saxifragales</taxon>
        <taxon>Crassulaceae</taxon>
        <taxon>Kalanchoe</taxon>
    </lineage>
</organism>
<dbReference type="Gramene" id="Kaladp0061s0106.1.v1.1">
    <property type="protein sequence ID" value="Kaladp0061s0106.1.v1.1"/>
    <property type="gene ID" value="Kaladp0061s0106.v1.1"/>
</dbReference>
<dbReference type="InterPro" id="IPR001841">
    <property type="entry name" value="Znf_RING"/>
</dbReference>
<keyword evidence="2 4" id="KW-0863">Zinc-finger</keyword>
<evidence type="ECO:0000256" key="1">
    <source>
        <dbReference type="ARBA" id="ARBA00022723"/>
    </source>
</evidence>
<dbReference type="Gene3D" id="3.30.40.10">
    <property type="entry name" value="Zinc/RING finger domain, C3HC4 (zinc finger)"/>
    <property type="match status" value="1"/>
</dbReference>
<dbReference type="GO" id="GO:0004842">
    <property type="term" value="F:ubiquitin-protein transferase activity"/>
    <property type="evidence" value="ECO:0007669"/>
    <property type="project" value="InterPro"/>
</dbReference>
<dbReference type="PROSITE" id="PS00518">
    <property type="entry name" value="ZF_RING_1"/>
    <property type="match status" value="1"/>
</dbReference>
<feature type="domain" description="RING-type" evidence="6">
    <location>
        <begin position="19"/>
        <end position="59"/>
    </location>
</feature>
<evidence type="ECO:0000313" key="7">
    <source>
        <dbReference type="EnsemblPlants" id="Kaladp0061s0106.1.v1.1"/>
    </source>
</evidence>
<dbReference type="Gene3D" id="3.10.20.90">
    <property type="entry name" value="Phosphatidylinositol 3-kinase Catalytic Subunit, Chain A, domain 1"/>
    <property type="match status" value="1"/>
</dbReference>
<dbReference type="PANTHER" id="PTHR46293:SF16">
    <property type="entry name" value="E3 UBIQUITIN PROTEIN LIGASE DRIP1"/>
    <property type="match status" value="1"/>
</dbReference>
<dbReference type="PANTHER" id="PTHR46293">
    <property type="entry name" value="E3 UBIQUITIN PROTEIN LIGASE DRIP1"/>
    <property type="match status" value="1"/>
</dbReference>